<dbReference type="Pfam" id="PF16403">
    <property type="entry name" value="Bact_surface_Ig-like"/>
    <property type="match status" value="1"/>
</dbReference>
<dbReference type="GO" id="GO:0006508">
    <property type="term" value="P:proteolysis"/>
    <property type="evidence" value="ECO:0007669"/>
    <property type="project" value="UniProtKB-KW"/>
</dbReference>
<dbReference type="InterPro" id="IPR023828">
    <property type="entry name" value="Peptidase_S8_Ser-AS"/>
</dbReference>
<evidence type="ECO:0000256" key="1">
    <source>
        <dbReference type="ARBA" id="ARBA00011073"/>
    </source>
</evidence>
<dbReference type="EMBL" id="QMNG01000034">
    <property type="protein sequence ID" value="RLC36714.1"/>
    <property type="molecule type" value="Genomic_DNA"/>
</dbReference>
<evidence type="ECO:0000256" key="6">
    <source>
        <dbReference type="PROSITE-ProRule" id="PRU01240"/>
    </source>
</evidence>
<dbReference type="PROSITE" id="PS50835">
    <property type="entry name" value="IG_LIKE"/>
    <property type="match status" value="1"/>
</dbReference>
<organism evidence="9 10">
    <name type="scientific">candidate division Kazan bacterium</name>
    <dbReference type="NCBI Taxonomy" id="2202143"/>
    <lineage>
        <taxon>Bacteria</taxon>
        <taxon>Bacteria division Kazan-3B-28</taxon>
    </lineage>
</organism>
<evidence type="ECO:0000313" key="9">
    <source>
        <dbReference type="EMBL" id="RLC36714.1"/>
    </source>
</evidence>
<dbReference type="InterPro" id="IPR054399">
    <property type="entry name" value="Fervidolysin-like_N_prodom"/>
</dbReference>
<dbReference type="Gene3D" id="2.60.40.10">
    <property type="entry name" value="Immunoglobulins"/>
    <property type="match status" value="1"/>
</dbReference>
<dbReference type="InterPro" id="IPR023827">
    <property type="entry name" value="Peptidase_S8_Asp-AS"/>
</dbReference>
<keyword evidence="2 6" id="KW-0645">Protease</keyword>
<gene>
    <name evidence="9" type="ORF">DRH29_03970</name>
</gene>
<feature type="domain" description="Ig-like" evidence="8">
    <location>
        <begin position="873"/>
        <end position="967"/>
    </location>
</feature>
<keyword evidence="3 6" id="KW-0378">Hydrolase</keyword>
<dbReference type="PROSITE" id="PS00136">
    <property type="entry name" value="SUBTILASE_ASP"/>
    <property type="match status" value="1"/>
</dbReference>
<dbReference type="PANTHER" id="PTHR43806">
    <property type="entry name" value="PEPTIDASE S8"/>
    <property type="match status" value="1"/>
</dbReference>
<feature type="active site" description="Charge relay system" evidence="5 6">
    <location>
        <position position="260"/>
    </location>
</feature>
<dbReference type="PRINTS" id="PR00723">
    <property type="entry name" value="SUBTILISIN"/>
</dbReference>
<comment type="similarity">
    <text evidence="1 6 7">Belongs to the peptidase S8 family.</text>
</comment>
<dbReference type="PROSITE" id="PS51892">
    <property type="entry name" value="SUBTILASE"/>
    <property type="match status" value="1"/>
</dbReference>
<dbReference type="SUPFAM" id="SSF52743">
    <property type="entry name" value="Subtilisin-like"/>
    <property type="match status" value="1"/>
</dbReference>
<dbReference type="InterPro" id="IPR036852">
    <property type="entry name" value="Peptidase_S8/S53_dom_sf"/>
</dbReference>
<dbReference type="InterPro" id="IPR015500">
    <property type="entry name" value="Peptidase_S8_subtilisin-rel"/>
</dbReference>
<reference evidence="9 10" key="1">
    <citation type="submission" date="2018-06" db="EMBL/GenBank/DDBJ databases">
        <title>Extensive metabolic versatility and redundancy in microbially diverse, dynamic hydrothermal sediments.</title>
        <authorList>
            <person name="Dombrowski N."/>
            <person name="Teske A."/>
            <person name="Baker B.J."/>
        </authorList>
    </citation>
    <scope>NUCLEOTIDE SEQUENCE [LARGE SCALE GENOMIC DNA]</scope>
    <source>
        <strain evidence="9">B79_G16</strain>
    </source>
</reference>
<dbReference type="Proteomes" id="UP000281261">
    <property type="component" value="Unassembled WGS sequence"/>
</dbReference>
<dbReference type="PROSITE" id="PS00137">
    <property type="entry name" value="SUBTILASE_HIS"/>
    <property type="match status" value="1"/>
</dbReference>
<dbReference type="PANTHER" id="PTHR43806:SF11">
    <property type="entry name" value="CEREVISIN-RELATED"/>
    <property type="match status" value="1"/>
</dbReference>
<feature type="active site" description="Charge relay system" evidence="5 6">
    <location>
        <position position="619"/>
    </location>
</feature>
<protein>
    <recommendedName>
        <fullName evidence="8">Ig-like domain-containing protein</fullName>
    </recommendedName>
</protein>
<dbReference type="Gene3D" id="2.60.40.2700">
    <property type="match status" value="1"/>
</dbReference>
<dbReference type="GO" id="GO:0004252">
    <property type="term" value="F:serine-type endopeptidase activity"/>
    <property type="evidence" value="ECO:0007669"/>
    <property type="project" value="UniProtKB-UniRule"/>
</dbReference>
<evidence type="ECO:0000256" key="2">
    <source>
        <dbReference type="ARBA" id="ARBA00022670"/>
    </source>
</evidence>
<dbReference type="InterPro" id="IPR022398">
    <property type="entry name" value="Peptidase_S8_His-AS"/>
</dbReference>
<dbReference type="InterPro" id="IPR007110">
    <property type="entry name" value="Ig-like_dom"/>
</dbReference>
<dbReference type="PROSITE" id="PS00138">
    <property type="entry name" value="SUBTILASE_SER"/>
    <property type="match status" value="1"/>
</dbReference>
<proteinExistence type="inferred from homology"/>
<evidence type="ECO:0000256" key="7">
    <source>
        <dbReference type="RuleBase" id="RU003355"/>
    </source>
</evidence>
<name>A0A420ZBQ2_UNCK3</name>
<dbReference type="InterPro" id="IPR000209">
    <property type="entry name" value="Peptidase_S8/S53_dom"/>
</dbReference>
<dbReference type="Gene3D" id="3.40.50.200">
    <property type="entry name" value="Peptidase S8/S53 domain"/>
    <property type="match status" value="2"/>
</dbReference>
<accession>A0A420ZBQ2</accession>
<dbReference type="InterPro" id="IPR032179">
    <property type="entry name" value="Cry22Aa_Ig-like"/>
</dbReference>
<dbReference type="InterPro" id="IPR050131">
    <property type="entry name" value="Peptidase_S8_subtilisin-like"/>
</dbReference>
<comment type="caution">
    <text evidence="9">The sequence shown here is derived from an EMBL/GenBank/DDBJ whole genome shotgun (WGS) entry which is preliminary data.</text>
</comment>
<sequence length="1827" mass="198637">MVLTIFSGLLNPASLSFAADKSVIVNDDLTRKKVNLEQPRFYNGEKTKEFSADESLKKSAEVKQPEKQNYVEGEVLVKFKEQKIDLEQSVGRTKARQFAVSKNLDKKEDVRKSNISVLKIKDSKTVEEKIAELKNDSRVEYVQPNFLYYPLAIDTNDTYGGLLWGLDNTGQNVNGVSGIDDADIDAPEAWEMLDGSEDDVIVAVIDDGVAYNHPDLIDNMWDGTNCSGSDKNGNPLSGNCLHGYDYEDNDLDPLPTSGSHGTHIAGTIGAVKNNGMGIIGVAPNVKIMALKVDYSTSQIVKSIDFAEQNGAKVINASWGCYGSGQGGTHAVCGGDHDYRDQAMINAIESFSGLFIVAAGNGDGDTDEDGDDHDNGQTLHFYPCDHTSDNIICVAATDSDDNLADFSDYGVNSVDVGAPGVNIYSTVADTTLFSEDFESYQEGSFGNFIPGGNTTNWWGVGHDGYSQVIYTDYLTYLTQISYEPNAFTYIEKPIDLSSPNIVNATLSFNIWCDTPSSATYDDYVYTDYFSNGDWHASKIYDEDRIIFDGGSEWVDHGFIGHYKKYTEDISNYLTSDFKFSFNWVTDSTWDNNFGCTIDDIKITKYTDGSDGNYNYASGTSMAVPHVAGLAALIWGYKPELSYSDVKNVILATGDSLDSLAGRTTTGKRINAHKALLSLTDTTPPIRDNGLPTGELSSGTTETVISLETDENAICRYSETADTAYSEMSNTFSTTGKMVHSTTVTGLSDGQSYTYYVRCEDETGNSNTDDFEISFSVAEAINTPPVMQSVILNPNPAYTNTNLTATAVASDSDGDTVTFSYQWKKSIAVDYEFEDIIGETDPTLSSDNFVKGNIIKVEVTPSDGTDDGDPMESDPITISNSIPTQPTVSIEPNPAYANNDLTCNAFGSSDDDGDSLSYLYKWYKDGVIQEDYTSTTIDSSLTATGEVWKCVVVANDGEAQGPAGEDSVTILETPDEVSPIITEVTPIPTPTNDNTPNYTFHSTKAGTITYDGGCVSDTVDAVEGDNTITFNKLDDGVYGGCEITVTDADNNTSVPLVITTFIVDTTPPVITLIGDDPVELFVGDDYTEYGATAEDIIDGDISEEIVIDDSDVDTSAAGIYEVTYNVSDAAGNQADEVIRIVNILEEPMPTYYATVIKLSDSKGNTELQSEYNNGNHTWPSPYPVLKVGETITIEVNVDNMVADPVLYEFVGTGFPNIWQADNNVTITIDEDIFNLETIHLRVFIKNSDNQYRAPNYDDMIQVFYKKEAITSPIITEVTPIPTPTNDNTPNYTFHSTKAGTITYSGGCSSNDITAVEGNNTITFNALADGVYGGCQITVTDTSDNTSEPLIVNTFTIDTVAPVVVITSPGDGLITNQNSITLNWTVDGEKFSEEITLMEGENVLTKEVTDEAGNVGSDSITVILDTTPPVRSDGLPTGALPAGTTQATLSLTTDEDATCRYAVDADTEYSEMTGIFGTTGEKDHSTLITGLADGNSYTYYVRCQDRLGNTNGNDYAISFSVDFPPASSSGGGGGYSPPTNISSFNKPLTISYNQKGTLTQDLNDENKVKVEVPKGSVKSTTTFTVNEGSLKEGDVPKDKIGAFLFNGLVFNIEAVDAGGNTVREFLEDLTITLTVPDLPDDTSTLELYYYDDEKEEWIIITGVEFGKNTITFKVNHLTRFALFEINAVKEGEVKGIADVDIIDGDIIQCETSDNPFAVYIVKIVGDTKYIRHIVSVEIFNHYGHLKWENLKQVDSLDNYSLSSWVRVNTGSNGTAAPTDRVYEINGDQTKHWVNMTAEQFLSHGGSETAIYSVNQEELDLYVVGPDVMML</sequence>
<dbReference type="Pfam" id="PF22148">
    <property type="entry name" value="Fervidolysin_NPro-like"/>
    <property type="match status" value="1"/>
</dbReference>
<evidence type="ECO:0000313" key="10">
    <source>
        <dbReference type="Proteomes" id="UP000281261"/>
    </source>
</evidence>
<dbReference type="Gene3D" id="2.60.220.30">
    <property type="match status" value="1"/>
</dbReference>
<evidence type="ECO:0000256" key="4">
    <source>
        <dbReference type="ARBA" id="ARBA00022825"/>
    </source>
</evidence>
<dbReference type="Pfam" id="PF00082">
    <property type="entry name" value="Peptidase_S8"/>
    <property type="match status" value="2"/>
</dbReference>
<feature type="active site" description="Charge relay system" evidence="5 6">
    <location>
        <position position="206"/>
    </location>
</feature>
<evidence type="ECO:0000256" key="5">
    <source>
        <dbReference type="PIRSR" id="PIRSR615500-1"/>
    </source>
</evidence>
<evidence type="ECO:0000259" key="8">
    <source>
        <dbReference type="PROSITE" id="PS50835"/>
    </source>
</evidence>
<keyword evidence="4 6" id="KW-0720">Serine protease</keyword>
<dbReference type="InterPro" id="IPR013783">
    <property type="entry name" value="Ig-like_fold"/>
</dbReference>
<evidence type="ECO:0000256" key="3">
    <source>
        <dbReference type="ARBA" id="ARBA00022801"/>
    </source>
</evidence>